<keyword evidence="1" id="KW-0812">Transmembrane</keyword>
<gene>
    <name evidence="6" type="ORF">SAMN05660862_3352</name>
</gene>
<dbReference type="AlphaFoldDB" id="A0A1X7KZL8"/>
<reference evidence="6 7" key="1">
    <citation type="submission" date="2017-04" db="EMBL/GenBank/DDBJ databases">
        <authorList>
            <person name="Afonso C.L."/>
            <person name="Miller P.J."/>
            <person name="Scott M.A."/>
            <person name="Spackman E."/>
            <person name="Goraichik I."/>
            <person name="Dimitrov K.M."/>
            <person name="Suarez D.L."/>
            <person name="Swayne D.E."/>
        </authorList>
    </citation>
    <scope>NUCLEOTIDE SEQUENCE [LARGE SCALE GENOMIC DNA]</scope>
    <source>
        <strain evidence="6 7">DSM 22418</strain>
    </source>
</reference>
<protein>
    <submittedName>
        <fullName evidence="6">TonB-linked outer membrane protein, SusC/RagA family</fullName>
    </submittedName>
</protein>
<dbReference type="InterPro" id="IPR023997">
    <property type="entry name" value="TonB-dep_OMP_SusC/RagA_CS"/>
</dbReference>
<dbReference type="SUPFAM" id="SSF49464">
    <property type="entry name" value="Carboxypeptidase regulatory domain-like"/>
    <property type="match status" value="1"/>
</dbReference>
<feature type="domain" description="TonB-dependent receptor plug" evidence="5">
    <location>
        <begin position="134"/>
        <end position="240"/>
    </location>
</feature>
<dbReference type="Pfam" id="PF13715">
    <property type="entry name" value="CarbopepD_reg_2"/>
    <property type="match status" value="1"/>
</dbReference>
<evidence type="ECO:0000313" key="6">
    <source>
        <dbReference type="EMBL" id="SMG46850.1"/>
    </source>
</evidence>
<keyword evidence="1" id="KW-0998">Cell outer membrane</keyword>
<dbReference type="Gene3D" id="2.170.130.10">
    <property type="entry name" value="TonB-dependent receptor, plug domain"/>
    <property type="match status" value="1"/>
</dbReference>
<dbReference type="Gene3D" id="2.60.40.1120">
    <property type="entry name" value="Carboxypeptidase-like, regulatory domain"/>
    <property type="match status" value="1"/>
</dbReference>
<dbReference type="NCBIfam" id="TIGR04056">
    <property type="entry name" value="OMP_RagA_SusC"/>
    <property type="match status" value="1"/>
</dbReference>
<keyword evidence="2" id="KW-0798">TonB box</keyword>
<feature type="chain" id="PRO_5013367329" evidence="3">
    <location>
        <begin position="25"/>
        <end position="1162"/>
    </location>
</feature>
<evidence type="ECO:0000259" key="5">
    <source>
        <dbReference type="Pfam" id="PF07715"/>
    </source>
</evidence>
<evidence type="ECO:0000256" key="2">
    <source>
        <dbReference type="RuleBase" id="RU003357"/>
    </source>
</evidence>
<comment type="subcellular location">
    <subcellularLocation>
        <location evidence="1">Cell outer membrane</location>
        <topology evidence="1">Multi-pass membrane protein</topology>
    </subcellularLocation>
</comment>
<proteinExistence type="inferred from homology"/>
<dbReference type="EMBL" id="FXAU01000007">
    <property type="protein sequence ID" value="SMG46850.1"/>
    <property type="molecule type" value="Genomic_DNA"/>
</dbReference>
<keyword evidence="1" id="KW-0813">Transport</keyword>
<dbReference type="SUPFAM" id="SSF56935">
    <property type="entry name" value="Porins"/>
    <property type="match status" value="1"/>
</dbReference>
<dbReference type="GO" id="GO:0009279">
    <property type="term" value="C:cell outer membrane"/>
    <property type="evidence" value="ECO:0007669"/>
    <property type="project" value="UniProtKB-SubCell"/>
</dbReference>
<dbReference type="Proteomes" id="UP000192980">
    <property type="component" value="Unassembled WGS sequence"/>
</dbReference>
<dbReference type="Pfam" id="PF00593">
    <property type="entry name" value="TonB_dep_Rec_b-barrel"/>
    <property type="match status" value="1"/>
</dbReference>
<dbReference type="InterPro" id="IPR000531">
    <property type="entry name" value="Beta-barrel_TonB"/>
</dbReference>
<evidence type="ECO:0000256" key="1">
    <source>
        <dbReference type="PROSITE-ProRule" id="PRU01360"/>
    </source>
</evidence>
<accession>A0A1X7KZL8</accession>
<evidence type="ECO:0000256" key="3">
    <source>
        <dbReference type="SAM" id="SignalP"/>
    </source>
</evidence>
<feature type="domain" description="TonB-dependent receptor-like beta-barrel" evidence="4">
    <location>
        <begin position="436"/>
        <end position="880"/>
    </location>
</feature>
<dbReference type="RefSeq" id="WP_085474049.1">
    <property type="nucleotide sequence ID" value="NZ_FXAU01000007.1"/>
</dbReference>
<sequence>MRKSLLFSVALGVFLSTDYNAVTAAGYFNSSAATSYSSSRALQSTVQGTVNGADGPLAGITVSVVGSSTSTMTDANGKYSVNAPIGAVLRFSSIGYKSKDVTVSSNTVNVSLEVDNSSLESVVVVGYGQQKKAHLTGAVSTVDVEKTLGSRPIPDFARGLQGTIPGLTIQVPSGEVGSNPVMKIRGQIASQQGSSNPLVLVDNVEVPNVQVVNPDDIESVTVLKDAASASIYGAKAAFGVILITTKKGAKTDRTNVTYSGNYSLQTPFKDIDIAGIDGLQYTLDAHDNMKQSGPAGGFWRLNWDSFEKIKEWQQKYGGTVKNSDPVVYGRDWFFDGVDKYGYRIYDAADAMIKNNAFSHLHNLGLSGKRNDTHYNFSVGYLGQEGMMKPAAHDDYRRLTSNLNVSTKATDFLTLRGGAMYSDGTKRYPNAINTSPNTIASNGFASDPWLYLYRWSSLFPIGVQENGVYMRDPATDATLAHTATKRDRYINLNLGTTIDFTKNWDLKADYAYTSEFNSLDKSQPTITGAEPWYSPVVWNDETGQRIWVDESGNRTEPGVGMAGYKFPLVNYATKGNSYVYRSAFESQKHTFNAFTTYRYNVNDDHEFKFMLGTNVVSDKWIRNESFRKELLKNDNPQFNFATGAQESAGDQDWSSQFGVFGRLNYAYKGKYLLEGNLRYDGTSLFPEHLRWKWYPSVSAGWIVTSESFMEPIANTLSFLKLRGSYGIIGDQSVSNGLYWAKMAITQNNWLSSENAKYFQLGTPNAISAGLGWQNIEHLNLGADVRLFNNKLGFVFEWYQRSTKDMIIGGDALPATFGASAPLGNYGNLRTRGWEIAADFSHSFDNGLRLNFNANLADAVTMITKAADWRTPFENRNIHNTWVTGKRYGDVYGYVTDRLYQKDDFVYDSDGKFAQTTIIYDGNAKRTNMLSGDNPVYQTFFEDGNQILLMSPGDVKFVDVNGDGFITPGKNTFGDMGDQVVIGNSTPRYDFGFRVGAEYKNFDLSVFVQGIGERKIWGDGQLAIPGYYSKEGGMPQVFASDYWRADRTDAFYPRAWNYNGSNNGFVMRPQTRYMLDMAYVKIKNITFGYTVPDNLLKRMHLSKARIYVSLENMFTFDKLRGLPIDPETISGNSMLLTNGNYNLGRTGTGTPTFKSASMGIQIGL</sequence>
<dbReference type="NCBIfam" id="TIGR04057">
    <property type="entry name" value="SusC_RagA_signa"/>
    <property type="match status" value="1"/>
</dbReference>
<dbReference type="InterPro" id="IPR008969">
    <property type="entry name" value="CarboxyPept-like_regulatory"/>
</dbReference>
<keyword evidence="1" id="KW-1134">Transmembrane beta strand</keyword>
<comment type="similarity">
    <text evidence="1 2">Belongs to the TonB-dependent receptor family.</text>
</comment>
<dbReference type="InterPro" id="IPR037066">
    <property type="entry name" value="Plug_dom_sf"/>
</dbReference>
<dbReference type="STRING" id="561061.SAMN05660862_3352"/>
<evidence type="ECO:0000259" key="4">
    <source>
        <dbReference type="Pfam" id="PF00593"/>
    </source>
</evidence>
<dbReference type="InterPro" id="IPR023996">
    <property type="entry name" value="TonB-dep_OMP_SusC/RagA"/>
</dbReference>
<dbReference type="InterPro" id="IPR039426">
    <property type="entry name" value="TonB-dep_rcpt-like"/>
</dbReference>
<dbReference type="InterPro" id="IPR012910">
    <property type="entry name" value="Plug_dom"/>
</dbReference>
<feature type="signal peptide" evidence="3">
    <location>
        <begin position="1"/>
        <end position="24"/>
    </location>
</feature>
<evidence type="ECO:0000313" key="7">
    <source>
        <dbReference type="Proteomes" id="UP000192980"/>
    </source>
</evidence>
<keyword evidence="1 2" id="KW-0472">Membrane</keyword>
<keyword evidence="3" id="KW-0732">Signal</keyword>
<dbReference type="Pfam" id="PF07715">
    <property type="entry name" value="Plug"/>
    <property type="match status" value="1"/>
</dbReference>
<keyword evidence="7" id="KW-1185">Reference proteome</keyword>
<organism evidence="6 7">
    <name type="scientific">Sphingobacterium psychroaquaticum</name>
    <dbReference type="NCBI Taxonomy" id="561061"/>
    <lineage>
        <taxon>Bacteria</taxon>
        <taxon>Pseudomonadati</taxon>
        <taxon>Bacteroidota</taxon>
        <taxon>Sphingobacteriia</taxon>
        <taxon>Sphingobacteriales</taxon>
        <taxon>Sphingobacteriaceae</taxon>
        <taxon>Sphingobacterium</taxon>
    </lineage>
</organism>
<name>A0A1X7KZL8_9SPHI</name>
<dbReference type="PROSITE" id="PS52016">
    <property type="entry name" value="TONB_DEPENDENT_REC_3"/>
    <property type="match status" value="1"/>
</dbReference>
<dbReference type="OrthoDB" id="604358at2"/>